<organism evidence="2 3">
    <name type="scientific">Hungatella hathewayi</name>
    <dbReference type="NCBI Taxonomy" id="154046"/>
    <lineage>
        <taxon>Bacteria</taxon>
        <taxon>Bacillati</taxon>
        <taxon>Bacillota</taxon>
        <taxon>Clostridia</taxon>
        <taxon>Lachnospirales</taxon>
        <taxon>Lachnospiraceae</taxon>
        <taxon>Hungatella</taxon>
    </lineage>
</organism>
<accession>A0A174BPW5</accession>
<evidence type="ECO:0000256" key="1">
    <source>
        <dbReference type="SAM" id="Phobius"/>
    </source>
</evidence>
<reference evidence="2 3" key="1">
    <citation type="submission" date="2015-09" db="EMBL/GenBank/DDBJ databases">
        <authorList>
            <consortium name="Pathogen Informatics"/>
        </authorList>
    </citation>
    <scope>NUCLEOTIDE SEQUENCE [LARGE SCALE GENOMIC DNA]</scope>
    <source>
        <strain evidence="2 3">2789STDY5608850</strain>
    </source>
</reference>
<proteinExistence type="predicted"/>
<protein>
    <submittedName>
        <fullName evidence="2">ABC transporter permease</fullName>
    </submittedName>
</protein>
<evidence type="ECO:0000313" key="3">
    <source>
        <dbReference type="Proteomes" id="UP000095651"/>
    </source>
</evidence>
<evidence type="ECO:0000313" key="2">
    <source>
        <dbReference type="EMBL" id="CUO02623.1"/>
    </source>
</evidence>
<keyword evidence="1" id="KW-0812">Transmembrane</keyword>
<gene>
    <name evidence="2" type="ORF">ERS852407_01674</name>
</gene>
<dbReference type="Proteomes" id="UP000095651">
    <property type="component" value="Unassembled WGS sequence"/>
</dbReference>
<name>A0A174BPW5_9FIRM</name>
<sequence>MSGQPVKIKRRVKRNHKIRNFEAYYARLNLKRGRGRTIVTILSLVMSISVFVALQSFTALLDTSSSVQDMYFSDYAITNETVGIPAEAIKALKENDAVENISATRLSVFMPGDGDVLPFETDLSVQSHESLQLVNVDEAGLQIYAPNLSDQDKQALRDGTGCLVKNPISFSYGDTTVQQTNLAVGDLIQLGDKTVRVLGLIDTAITINNDGFINGVQLIVNDEIYCSLLGNDSYQKSILHYRITPIQILLKTGWITGAANIRGRIGFPISKAVMRWQRALNKSKCCAGC</sequence>
<feature type="transmembrane region" description="Helical" evidence="1">
    <location>
        <begin position="37"/>
        <end position="61"/>
    </location>
</feature>
<dbReference type="AlphaFoldDB" id="A0A174BPW5"/>
<keyword evidence="1" id="KW-1133">Transmembrane helix</keyword>
<keyword evidence="1" id="KW-0472">Membrane</keyword>
<dbReference type="EMBL" id="CYZE01000003">
    <property type="protein sequence ID" value="CUO02623.1"/>
    <property type="molecule type" value="Genomic_DNA"/>
</dbReference>